<protein>
    <submittedName>
        <fullName evidence="2">Uncharacterized protein</fullName>
    </submittedName>
</protein>
<dbReference type="AlphaFoldDB" id="A0A8X6FF34"/>
<evidence type="ECO:0000313" key="2">
    <source>
        <dbReference type="EMBL" id="GFQ77174.1"/>
    </source>
</evidence>
<keyword evidence="3" id="KW-1185">Reference proteome</keyword>
<comment type="caution">
    <text evidence="2">The sequence shown here is derived from an EMBL/GenBank/DDBJ whole genome shotgun (WGS) entry which is preliminary data.</text>
</comment>
<dbReference type="EMBL" id="BMAO01001967">
    <property type="protein sequence ID" value="GFQ77174.1"/>
    <property type="molecule type" value="Genomic_DNA"/>
</dbReference>
<evidence type="ECO:0000256" key="1">
    <source>
        <dbReference type="SAM" id="MobiDB-lite"/>
    </source>
</evidence>
<gene>
    <name evidence="2" type="ORF">TNCT_689931</name>
</gene>
<feature type="region of interest" description="Disordered" evidence="1">
    <location>
        <begin position="56"/>
        <end position="114"/>
    </location>
</feature>
<proteinExistence type="predicted"/>
<sequence>MKIGINTPQIGPLSQKILRLSSDYIQLSATIYIRAMRPLFACILLLAMMAVLCKAASKSSPSSNEDDTKTSDEPGSDEPGSDDTKTSDEPGSDDTKTSDEPGNDSKGSDDPKAKFDKRLKRIEGMILYEFGKTLIHIILHITERS</sequence>
<evidence type="ECO:0000313" key="3">
    <source>
        <dbReference type="Proteomes" id="UP000887116"/>
    </source>
</evidence>
<feature type="compositionally biased region" description="Basic and acidic residues" evidence="1">
    <location>
        <begin position="82"/>
        <end position="99"/>
    </location>
</feature>
<accession>A0A8X6FF34</accession>
<reference evidence="2" key="1">
    <citation type="submission" date="2020-07" db="EMBL/GenBank/DDBJ databases">
        <title>Multicomponent nature underlies the extraordinary mechanical properties of spider dragline silk.</title>
        <authorList>
            <person name="Kono N."/>
            <person name="Nakamura H."/>
            <person name="Mori M."/>
            <person name="Yoshida Y."/>
            <person name="Ohtoshi R."/>
            <person name="Malay A.D."/>
            <person name="Moran D.A.P."/>
            <person name="Tomita M."/>
            <person name="Numata K."/>
            <person name="Arakawa K."/>
        </authorList>
    </citation>
    <scope>NUCLEOTIDE SEQUENCE</scope>
</reference>
<dbReference type="Proteomes" id="UP000887116">
    <property type="component" value="Unassembled WGS sequence"/>
</dbReference>
<organism evidence="2 3">
    <name type="scientific">Trichonephila clavata</name>
    <name type="common">Joro spider</name>
    <name type="synonym">Nephila clavata</name>
    <dbReference type="NCBI Taxonomy" id="2740835"/>
    <lineage>
        <taxon>Eukaryota</taxon>
        <taxon>Metazoa</taxon>
        <taxon>Ecdysozoa</taxon>
        <taxon>Arthropoda</taxon>
        <taxon>Chelicerata</taxon>
        <taxon>Arachnida</taxon>
        <taxon>Araneae</taxon>
        <taxon>Araneomorphae</taxon>
        <taxon>Entelegynae</taxon>
        <taxon>Araneoidea</taxon>
        <taxon>Nephilidae</taxon>
        <taxon>Trichonephila</taxon>
    </lineage>
</organism>
<name>A0A8X6FF34_TRICU</name>